<gene>
    <name evidence="3" type="ORF">PLOB_00013091</name>
</gene>
<organism evidence="3 4">
    <name type="scientific">Porites lobata</name>
    <dbReference type="NCBI Taxonomy" id="104759"/>
    <lineage>
        <taxon>Eukaryota</taxon>
        <taxon>Metazoa</taxon>
        <taxon>Cnidaria</taxon>
        <taxon>Anthozoa</taxon>
        <taxon>Hexacorallia</taxon>
        <taxon>Scleractinia</taxon>
        <taxon>Fungiina</taxon>
        <taxon>Poritidae</taxon>
        <taxon>Porites</taxon>
    </lineage>
</organism>
<dbReference type="EMBL" id="CALNXK010000174">
    <property type="protein sequence ID" value="CAH3172532.1"/>
    <property type="molecule type" value="Genomic_DNA"/>
</dbReference>
<keyword evidence="2" id="KW-0456">Lyase</keyword>
<dbReference type="Proteomes" id="UP001159405">
    <property type="component" value="Unassembled WGS sequence"/>
</dbReference>
<comment type="caution">
    <text evidence="3">The sequence shown here is derived from an EMBL/GenBank/DDBJ whole genome shotgun (WGS) entry which is preliminary data.</text>
</comment>
<dbReference type="InterPro" id="IPR036568">
    <property type="entry name" value="GGCT-like_sf"/>
</dbReference>
<evidence type="ECO:0000256" key="1">
    <source>
        <dbReference type="ARBA" id="ARBA00012346"/>
    </source>
</evidence>
<dbReference type="Gene3D" id="3.10.490.10">
    <property type="entry name" value="Gamma-glutamyl cyclotransferase-like"/>
    <property type="match status" value="2"/>
</dbReference>
<keyword evidence="4" id="KW-1185">Reference proteome</keyword>
<evidence type="ECO:0000313" key="3">
    <source>
        <dbReference type="EMBL" id="CAH3172532.1"/>
    </source>
</evidence>
<evidence type="ECO:0000313" key="4">
    <source>
        <dbReference type="Proteomes" id="UP001159405"/>
    </source>
</evidence>
<accession>A0ABN8QZQ1</accession>
<reference evidence="3 4" key="1">
    <citation type="submission" date="2022-05" db="EMBL/GenBank/DDBJ databases">
        <authorList>
            <consortium name="Genoscope - CEA"/>
            <person name="William W."/>
        </authorList>
    </citation>
    <scope>NUCLEOTIDE SEQUENCE [LARGE SCALE GENOMIC DNA]</scope>
</reference>
<evidence type="ECO:0000256" key="2">
    <source>
        <dbReference type="ARBA" id="ARBA00023239"/>
    </source>
</evidence>
<dbReference type="PANTHER" id="PTHR12935">
    <property type="entry name" value="GAMMA-GLUTAMYLCYCLOTRANSFERASE"/>
    <property type="match status" value="1"/>
</dbReference>
<dbReference type="EC" id="4.3.2.9" evidence="1"/>
<dbReference type="CDD" id="cd06661">
    <property type="entry name" value="GGCT_like"/>
    <property type="match status" value="2"/>
</dbReference>
<dbReference type="InterPro" id="IPR017939">
    <property type="entry name" value="G-Glutamylcylcotransferase"/>
</dbReference>
<dbReference type="Pfam" id="PF13772">
    <property type="entry name" value="AIG2_2"/>
    <property type="match status" value="2"/>
</dbReference>
<dbReference type="InterPro" id="IPR013024">
    <property type="entry name" value="GGCT-like"/>
</dbReference>
<sequence length="300" mass="34200">MASKEMYFAFGSNLNPERMKQRKAFFTARVGAKLLDHKFSFSFKRPDGTGAGNIRPQKSSVVYGALYTLEEGGLDKLDVFEWVDRGCYRRQNVTVETLDGKRVEATTYVVTEDFYEEGLLPRRDYLNHCLACKDVVPTEYYAFLESVMEAKEVYFAYGSNMDPETMRQRKVSFAARVGAKLLDHKFSFSSRRPDGSGAGNIRPKLSSVVYGALYTLEEGGLDKLDVFQLVKEGCFRRQNVTVETLDGQTVEAATYVVTESFYQEGLLPRRDYLNHCLTCKDVVPADYYAFFESFKEICQD</sequence>
<proteinExistence type="predicted"/>
<protein>
    <recommendedName>
        <fullName evidence="1">gamma-glutamylcyclotransferase</fullName>
        <ecNumber evidence="1">4.3.2.9</ecNumber>
    </recommendedName>
</protein>
<dbReference type="PANTHER" id="PTHR12935:SF0">
    <property type="entry name" value="GAMMA-GLUTAMYLCYCLOTRANSFERASE"/>
    <property type="match status" value="1"/>
</dbReference>
<dbReference type="SUPFAM" id="SSF110857">
    <property type="entry name" value="Gamma-glutamyl cyclotransferase-like"/>
    <property type="match status" value="2"/>
</dbReference>
<name>A0ABN8QZQ1_9CNID</name>